<comment type="caution">
    <text evidence="3">The sequence shown here is derived from an EMBL/GenBank/DDBJ whole genome shotgun (WGS) entry which is preliminary data.</text>
</comment>
<keyword evidence="2" id="KW-0732">Signal</keyword>
<proteinExistence type="predicted"/>
<evidence type="ECO:0000313" key="3">
    <source>
        <dbReference type="EMBL" id="HCL00839.1"/>
    </source>
</evidence>
<feature type="chain" id="PRO_5039274889" description="Sugar ABC transporter substrate-binding protein" evidence="2">
    <location>
        <begin position="23"/>
        <end position="587"/>
    </location>
</feature>
<dbReference type="AlphaFoldDB" id="A0A3D2X110"/>
<protein>
    <recommendedName>
        <fullName evidence="5">Sugar ABC transporter substrate-binding protein</fullName>
    </recommendedName>
</protein>
<dbReference type="SUPFAM" id="SSF53850">
    <property type="entry name" value="Periplasmic binding protein-like II"/>
    <property type="match status" value="1"/>
</dbReference>
<dbReference type="Gene3D" id="3.40.190.10">
    <property type="entry name" value="Periplasmic binding protein-like II"/>
    <property type="match status" value="2"/>
</dbReference>
<dbReference type="Proteomes" id="UP000262969">
    <property type="component" value="Unassembled WGS sequence"/>
</dbReference>
<organism evidence="3 4">
    <name type="scientific">Lachnoclostridium phytofermentans</name>
    <dbReference type="NCBI Taxonomy" id="66219"/>
    <lineage>
        <taxon>Bacteria</taxon>
        <taxon>Bacillati</taxon>
        <taxon>Bacillota</taxon>
        <taxon>Clostridia</taxon>
        <taxon>Lachnospirales</taxon>
        <taxon>Lachnospiraceae</taxon>
    </lineage>
</organism>
<reference evidence="3 4" key="1">
    <citation type="journal article" date="2018" name="Nat. Biotechnol.">
        <title>A standardized bacterial taxonomy based on genome phylogeny substantially revises the tree of life.</title>
        <authorList>
            <person name="Parks D.H."/>
            <person name="Chuvochina M."/>
            <person name="Waite D.W."/>
            <person name="Rinke C."/>
            <person name="Skarshewski A."/>
            <person name="Chaumeil P.A."/>
            <person name="Hugenholtz P."/>
        </authorList>
    </citation>
    <scope>NUCLEOTIDE SEQUENCE [LARGE SCALE GENOMIC DNA]</scope>
    <source>
        <strain evidence="3">UBA11728</strain>
    </source>
</reference>
<evidence type="ECO:0008006" key="5">
    <source>
        <dbReference type="Google" id="ProtNLM"/>
    </source>
</evidence>
<feature type="compositionally biased region" description="Low complexity" evidence="1">
    <location>
        <begin position="30"/>
        <end position="46"/>
    </location>
</feature>
<gene>
    <name evidence="3" type="ORF">DHW61_00190</name>
</gene>
<sequence>MKKKVLSLVLCVAMVVSLTACGNKGKESSNNNNNTTAPTATKAPNATPVPEVKLGYEFGLDKIFHSDEPVTYSMLFSDAAWYPMVDRWETEGVFAKIKELTNVTLDVTKIDSGDYDSKKALLINAGQSAYIIPKTYDESAFVDGGAVVAVSDWVQYMPNYTEFYDKYSMEADVKTIVRADNKYYRLPGMKESSLQDYTFLIRNDIFKAAGYDVAALEKDWTWDDLYDVLVGVKAYMVSKGMCKESDYIWSDLWCGTESGQGNGGNLLKLMGASYDVPSGWAVADGMQYDAATDKWYFASTSDNYKQFVTVANKYIAGGILDPETFTQDDVTANNKFYRGETAIISVNRSQYTAWHQGLDEGIGKGNYETYLTVYPKGNNKYTSENTRLENGVMIASKALKELGEDDFIKMLRFVDWLWYSDAGKTLTKWGVEGEHWNYVTDAATGLKVKALTENWFCGGLGIPVTDETKQKDLRLELGYAGGNFWYGGSNEQLTDNFTPVMQDYYARVAADRAIKPLNPSFARTEDENDQINLWKTPLIDNVNACTLKFVTGQMSITNDWDAYVASCKNLNSDKLEDLYNEMYSRSK</sequence>
<feature type="signal peptide" evidence="2">
    <location>
        <begin position="1"/>
        <end position="22"/>
    </location>
</feature>
<feature type="region of interest" description="Disordered" evidence="1">
    <location>
        <begin position="24"/>
        <end position="46"/>
    </location>
</feature>
<dbReference type="PROSITE" id="PS51257">
    <property type="entry name" value="PROKAR_LIPOPROTEIN"/>
    <property type="match status" value="1"/>
</dbReference>
<accession>A0A3D2X110</accession>
<name>A0A3D2X110_9FIRM</name>
<dbReference type="EMBL" id="DPVV01000007">
    <property type="protein sequence ID" value="HCL00839.1"/>
    <property type="molecule type" value="Genomic_DNA"/>
</dbReference>
<evidence type="ECO:0000256" key="1">
    <source>
        <dbReference type="SAM" id="MobiDB-lite"/>
    </source>
</evidence>
<evidence type="ECO:0000256" key="2">
    <source>
        <dbReference type="SAM" id="SignalP"/>
    </source>
</evidence>
<evidence type="ECO:0000313" key="4">
    <source>
        <dbReference type="Proteomes" id="UP000262969"/>
    </source>
</evidence>